<evidence type="ECO:0000256" key="3">
    <source>
        <dbReference type="ARBA" id="ARBA00022701"/>
    </source>
</evidence>
<feature type="region of interest" description="Disordered" evidence="6">
    <location>
        <begin position="895"/>
        <end position="924"/>
    </location>
</feature>
<comment type="similarity">
    <text evidence="1 5">Belongs to the TUBGCP family.</text>
</comment>
<gene>
    <name evidence="9" type="ORF">IL334_002392</name>
</gene>
<name>A0ABZ1CWC0_9TREE</name>
<organism evidence="9 10">
    <name type="scientific">Kwoniella shivajii</name>
    <dbReference type="NCBI Taxonomy" id="564305"/>
    <lineage>
        <taxon>Eukaryota</taxon>
        <taxon>Fungi</taxon>
        <taxon>Dikarya</taxon>
        <taxon>Basidiomycota</taxon>
        <taxon>Agaricomycotina</taxon>
        <taxon>Tremellomycetes</taxon>
        <taxon>Tremellales</taxon>
        <taxon>Cryptococcaceae</taxon>
        <taxon>Kwoniella</taxon>
    </lineage>
</organism>
<dbReference type="Pfam" id="PF04130">
    <property type="entry name" value="GCP_C_terminal"/>
    <property type="match status" value="1"/>
</dbReference>
<dbReference type="InterPro" id="IPR007259">
    <property type="entry name" value="GCP"/>
</dbReference>
<keyword evidence="2 5" id="KW-0963">Cytoplasm</keyword>
<dbReference type="InterPro" id="IPR042241">
    <property type="entry name" value="GCP_C_sf"/>
</dbReference>
<accession>A0ABZ1CWC0</accession>
<sequence>MSNPVLSRLAQQLVLAVAPELRDDRPQITIRATRVIRDIKANSQGSARKEWEDVTGTIHGLSRSAKIRVQEDLAEALQKNLHQLEKCRQKGKTSWEGDGEIKLSNLPQYVHLLLNLADKPSTSTHDFAYSYLHRVPPSGPTADQILYRQIMNDEPFDPGEVWDEEVLSGWTESEDESERSLSSDSDGSPTEDEVKTPSSFVLRAQKKKNDELRRREIEEERKQDALEVVRGLKEAYWLKPGQVQAMPDGMYGWKDLITKTNTLSLSRRVIKDGKENDKAITPAQLQRELLFALSGRSGVLFHFNEAGICSITPEHPQVHHLSPHGLDDTLKTFRHYALQAASIRRFNDQVLQPVPFNFNTNSKISNTINFPNKTQQAFAAACRDIMAKFDLWVSELESSFTFGSSPYSSSSSIPGVSAASTPSLLRLEFERRYAALLDVLSALIPHSANATILLNLILTTMTTLHHTQDSIHLSSLRDLFVQTATPTWQMLGVWLQHGMPIPSSLLDPEETYTSTFDNSDERPLETEFFIKRDRDVSWADEDFYESGFVVSEDGWPEWLGEDVGELVLEAGKAKGLLRSLLGGIACDDDWVSLDEVLAITTIVDQVDSSVTRKTEERVNVIEAITNHLKPMCQLTQFHLRRVLDEDCGLEQHLNAIEGLMYHRGFEILYEWTEGLFQKINANEKWADFQTLTSTLRDAIEKQSAGWMNPTAIRIRALRSSGPLVGPRALSILRANYEVPFPLSQLFTSTSIDLRAEVFTLILQLRMARYLLTQSKTLDRDLTARLEDGGEGEIRSMWRMRQKLLWFIDTVHIWLTGQIIDAQSNDFRRKLSEMTSLRSMIAHELEHTRKIRNFCFLHASTSEIYELLQDIFDMVHTLSECFASYLVQSASQTKSKNDFVTQRRPQRRRRRRSREDYSSDEDSGNTYREASISFVALSLGERMNRMSKDTDMYIQQIREGVDALSMNLNGEEDGWAMLSFALEEWK</sequence>
<dbReference type="PANTHER" id="PTHR19302">
    <property type="entry name" value="GAMMA TUBULIN COMPLEX PROTEIN"/>
    <property type="match status" value="1"/>
</dbReference>
<reference evidence="9 10" key="1">
    <citation type="submission" date="2024-01" db="EMBL/GenBank/DDBJ databases">
        <title>Comparative genomics of Cryptococcus and Kwoniella reveals pathogenesis evolution and contrasting modes of karyotype evolution via chromosome fusion or intercentromeric recombination.</title>
        <authorList>
            <person name="Coelho M.A."/>
            <person name="David-Palma M."/>
            <person name="Shea T."/>
            <person name="Bowers K."/>
            <person name="McGinley-Smith S."/>
            <person name="Mohammad A.W."/>
            <person name="Gnirke A."/>
            <person name="Yurkov A.M."/>
            <person name="Nowrousian M."/>
            <person name="Sun S."/>
            <person name="Cuomo C.A."/>
            <person name="Heitman J."/>
        </authorList>
    </citation>
    <scope>NUCLEOTIDE SEQUENCE [LARGE SCALE GENOMIC DNA]</scope>
    <source>
        <strain evidence="9">CBS 11374</strain>
    </source>
</reference>
<dbReference type="PANTHER" id="PTHR19302:SF33">
    <property type="entry name" value="GAMMA-TUBULIN COMPLEX COMPONENT 5"/>
    <property type="match status" value="1"/>
</dbReference>
<keyword evidence="4 5" id="KW-0206">Cytoskeleton</keyword>
<evidence type="ECO:0000256" key="6">
    <source>
        <dbReference type="SAM" id="MobiDB-lite"/>
    </source>
</evidence>
<evidence type="ECO:0000256" key="4">
    <source>
        <dbReference type="ARBA" id="ARBA00023212"/>
    </source>
</evidence>
<evidence type="ECO:0000313" key="9">
    <source>
        <dbReference type="EMBL" id="WRT65449.1"/>
    </source>
</evidence>
<dbReference type="Gene3D" id="1.20.120.1900">
    <property type="entry name" value="Gamma-tubulin complex, C-terminal domain"/>
    <property type="match status" value="1"/>
</dbReference>
<dbReference type="Proteomes" id="UP001329825">
    <property type="component" value="Chromosome 3"/>
</dbReference>
<dbReference type="RefSeq" id="XP_062790189.1">
    <property type="nucleotide sequence ID" value="XM_062934138.1"/>
</dbReference>
<dbReference type="GeneID" id="87954523"/>
<dbReference type="EMBL" id="CP141883">
    <property type="protein sequence ID" value="WRT65449.1"/>
    <property type="molecule type" value="Genomic_DNA"/>
</dbReference>
<evidence type="ECO:0000256" key="2">
    <source>
        <dbReference type="ARBA" id="ARBA00022490"/>
    </source>
</evidence>
<feature type="domain" description="Gamma tubulin complex component protein N-terminal" evidence="8">
    <location>
        <begin position="287"/>
        <end position="642"/>
    </location>
</feature>
<evidence type="ECO:0000256" key="1">
    <source>
        <dbReference type="ARBA" id="ARBA00010337"/>
    </source>
</evidence>
<proteinExistence type="inferred from homology"/>
<comment type="subcellular location">
    <subcellularLocation>
        <location evidence="5">Cytoplasm</location>
        <location evidence="5">Cytoskeleton</location>
        <location evidence="5">Microtubule organizing center</location>
    </subcellularLocation>
</comment>
<evidence type="ECO:0000256" key="5">
    <source>
        <dbReference type="RuleBase" id="RU363050"/>
    </source>
</evidence>
<evidence type="ECO:0000259" key="7">
    <source>
        <dbReference type="Pfam" id="PF04130"/>
    </source>
</evidence>
<protein>
    <recommendedName>
        <fullName evidence="5">Spindle pole body component</fullName>
    </recommendedName>
</protein>
<dbReference type="InterPro" id="IPR041470">
    <property type="entry name" value="GCP_N"/>
</dbReference>
<keyword evidence="3 5" id="KW-0493">Microtubule</keyword>
<dbReference type="Pfam" id="PF17681">
    <property type="entry name" value="GCP_N_terminal"/>
    <property type="match status" value="1"/>
</dbReference>
<evidence type="ECO:0000259" key="8">
    <source>
        <dbReference type="Pfam" id="PF17681"/>
    </source>
</evidence>
<evidence type="ECO:0000313" key="10">
    <source>
        <dbReference type="Proteomes" id="UP001329825"/>
    </source>
</evidence>
<feature type="domain" description="Gamma tubulin complex component C-terminal" evidence="7">
    <location>
        <begin position="688"/>
        <end position="908"/>
    </location>
</feature>
<feature type="region of interest" description="Disordered" evidence="6">
    <location>
        <begin position="167"/>
        <end position="200"/>
    </location>
</feature>
<keyword evidence="10" id="KW-1185">Reference proteome</keyword>
<dbReference type="InterPro" id="IPR040457">
    <property type="entry name" value="GCP_C"/>
</dbReference>
<feature type="compositionally biased region" description="Acidic residues" evidence="6">
    <location>
        <begin position="167"/>
        <end position="177"/>
    </location>
</feature>